<organism evidence="7 8">
    <name type="scientific">Clostridium autoethanogenum DSM 10061</name>
    <dbReference type="NCBI Taxonomy" id="1341692"/>
    <lineage>
        <taxon>Bacteria</taxon>
        <taxon>Bacillati</taxon>
        <taxon>Bacillota</taxon>
        <taxon>Clostridia</taxon>
        <taxon>Eubacteriales</taxon>
        <taxon>Clostridiaceae</taxon>
        <taxon>Clostridium</taxon>
    </lineage>
</organism>
<dbReference type="InterPro" id="IPR039425">
    <property type="entry name" value="RNA_pol_sigma-70-like"/>
</dbReference>
<dbReference type="InterPro" id="IPR007627">
    <property type="entry name" value="RNA_pol_sigma70_r2"/>
</dbReference>
<feature type="domain" description="RNA polymerase sigma factor 70 region 4 type 2" evidence="6">
    <location>
        <begin position="113"/>
        <end position="163"/>
    </location>
</feature>
<dbReference type="EMBL" id="CP006763">
    <property type="protein sequence ID" value="AGY77916.1"/>
    <property type="molecule type" value="Genomic_DNA"/>
</dbReference>
<dbReference type="SUPFAM" id="SSF88946">
    <property type="entry name" value="Sigma2 domain of RNA polymerase sigma factors"/>
    <property type="match status" value="1"/>
</dbReference>
<keyword evidence="4" id="KW-0804">Transcription</keyword>
<protein>
    <submittedName>
        <fullName evidence="7">Sigma-70 family RNA polymerase sigma factor</fullName>
    </submittedName>
</protein>
<keyword evidence="3" id="KW-0731">Sigma factor</keyword>
<evidence type="ECO:0000256" key="4">
    <source>
        <dbReference type="ARBA" id="ARBA00023163"/>
    </source>
</evidence>
<evidence type="ECO:0000256" key="1">
    <source>
        <dbReference type="ARBA" id="ARBA00010641"/>
    </source>
</evidence>
<dbReference type="InterPro" id="IPR013324">
    <property type="entry name" value="RNA_pol_sigma_r3/r4-like"/>
</dbReference>
<accession>A0ABN4BJI3</accession>
<dbReference type="InterPro" id="IPR013249">
    <property type="entry name" value="RNA_pol_sigma70_r4_t2"/>
</dbReference>
<evidence type="ECO:0000256" key="3">
    <source>
        <dbReference type="ARBA" id="ARBA00023082"/>
    </source>
</evidence>
<evidence type="ECO:0000259" key="6">
    <source>
        <dbReference type="Pfam" id="PF08281"/>
    </source>
</evidence>
<keyword evidence="2" id="KW-0805">Transcription regulation</keyword>
<sequence length="173" mass="20453">MILEEQVKLAINQDEKAFEYLMNTSKEGLYRIAFAYTKNEQDALDILQETVYKAYISIYKLKEPKHFKTWISKILINNAIDFINKKKKINYLTESLSDESHYYKENHIEEKLDILSYIDKLEDKYKNIIFLKYFQDLTIAEISQVMDCPIGTVKTHLNKALSSLRIFMGKDIC</sequence>
<dbReference type="RefSeq" id="WP_023163354.1">
    <property type="nucleotide sequence ID" value="NC_022592.1"/>
</dbReference>
<dbReference type="SUPFAM" id="SSF88659">
    <property type="entry name" value="Sigma3 and sigma4 domains of RNA polymerase sigma factors"/>
    <property type="match status" value="1"/>
</dbReference>
<dbReference type="InterPro" id="IPR014300">
    <property type="entry name" value="RNA_pol_sigma-V"/>
</dbReference>
<evidence type="ECO:0000259" key="5">
    <source>
        <dbReference type="Pfam" id="PF04542"/>
    </source>
</evidence>
<dbReference type="CDD" id="cd06171">
    <property type="entry name" value="Sigma70_r4"/>
    <property type="match status" value="1"/>
</dbReference>
<keyword evidence="8" id="KW-1185">Reference proteome</keyword>
<dbReference type="InterPro" id="IPR013325">
    <property type="entry name" value="RNA_pol_sigma_r2"/>
</dbReference>
<evidence type="ECO:0000313" key="7">
    <source>
        <dbReference type="EMBL" id="AGY77916.1"/>
    </source>
</evidence>
<dbReference type="InterPro" id="IPR036388">
    <property type="entry name" value="WH-like_DNA-bd_sf"/>
</dbReference>
<dbReference type="NCBIfam" id="TIGR02954">
    <property type="entry name" value="Sig70_famx3"/>
    <property type="match status" value="1"/>
</dbReference>
<dbReference type="Pfam" id="PF08281">
    <property type="entry name" value="Sigma70_r4_2"/>
    <property type="match status" value="1"/>
</dbReference>
<dbReference type="NCBIfam" id="TIGR02937">
    <property type="entry name" value="sigma70-ECF"/>
    <property type="match status" value="1"/>
</dbReference>
<evidence type="ECO:0000256" key="2">
    <source>
        <dbReference type="ARBA" id="ARBA00023015"/>
    </source>
</evidence>
<feature type="domain" description="RNA polymerase sigma-70 region 2" evidence="5">
    <location>
        <begin position="28"/>
        <end position="88"/>
    </location>
</feature>
<dbReference type="Pfam" id="PF04542">
    <property type="entry name" value="Sigma70_r2"/>
    <property type="match status" value="1"/>
</dbReference>
<dbReference type="Gene3D" id="1.10.1740.10">
    <property type="match status" value="1"/>
</dbReference>
<dbReference type="PANTHER" id="PTHR43133">
    <property type="entry name" value="RNA POLYMERASE ECF-TYPE SIGMA FACTO"/>
    <property type="match status" value="1"/>
</dbReference>
<evidence type="ECO:0000313" key="8">
    <source>
        <dbReference type="Proteomes" id="UP000017590"/>
    </source>
</evidence>
<dbReference type="InterPro" id="IPR014284">
    <property type="entry name" value="RNA_pol_sigma-70_dom"/>
</dbReference>
<reference evidence="8" key="1">
    <citation type="journal article" date="2014" name="Biotechnol. Biofuels">
        <title>Comparison of single-molecule sequencing and hybrid approaches for finishing the genome of Clostridium autoethanogenum and analysis of CRISPR systems in industrial relevant Clostridia.</title>
        <authorList>
            <person name="Brown S.D."/>
            <person name="Nagaraju S."/>
            <person name="Utturkar S."/>
            <person name="De Tissera S."/>
            <person name="Segovia S."/>
            <person name="Mitchell W."/>
            <person name="Land M.L."/>
            <person name="Dassanayake A."/>
            <person name="Kopke M."/>
        </authorList>
    </citation>
    <scope>NUCLEOTIDE SEQUENCE [LARGE SCALE GENOMIC DNA]</scope>
    <source>
        <strain evidence="8">DSM 10061</strain>
    </source>
</reference>
<dbReference type="Gene3D" id="1.10.10.10">
    <property type="entry name" value="Winged helix-like DNA-binding domain superfamily/Winged helix DNA-binding domain"/>
    <property type="match status" value="1"/>
</dbReference>
<dbReference type="Proteomes" id="UP000017590">
    <property type="component" value="Chromosome"/>
</dbReference>
<proteinExistence type="inferred from homology"/>
<gene>
    <name evidence="7" type="ORF">CAETHG_3713</name>
</gene>
<name>A0ABN4BJI3_9CLOT</name>
<dbReference type="PANTHER" id="PTHR43133:SF51">
    <property type="entry name" value="RNA POLYMERASE SIGMA FACTOR"/>
    <property type="match status" value="1"/>
</dbReference>
<comment type="similarity">
    <text evidence="1">Belongs to the sigma-70 factor family. ECF subfamily.</text>
</comment>